<feature type="signal peptide" evidence="6">
    <location>
        <begin position="1"/>
        <end position="24"/>
    </location>
</feature>
<keyword evidence="3" id="KW-0813">Transport</keyword>
<dbReference type="RefSeq" id="WP_138576839.1">
    <property type="nucleotide sequence ID" value="NZ_CP040821.1"/>
</dbReference>
<comment type="subcellular location">
    <subcellularLocation>
        <location evidence="1">Periplasm</location>
    </subcellularLocation>
</comment>
<keyword evidence="4 6" id="KW-0732">Signal</keyword>
<evidence type="ECO:0000256" key="3">
    <source>
        <dbReference type="ARBA" id="ARBA00022448"/>
    </source>
</evidence>
<dbReference type="Gene3D" id="3.40.190.170">
    <property type="entry name" value="Bacterial extracellular solute-binding protein, family 7"/>
    <property type="match status" value="1"/>
</dbReference>
<organism evidence="8 9">
    <name type="scientific">Paroceanicella profunda</name>
    <dbReference type="NCBI Taxonomy" id="2579971"/>
    <lineage>
        <taxon>Bacteria</taxon>
        <taxon>Pseudomonadati</taxon>
        <taxon>Pseudomonadota</taxon>
        <taxon>Alphaproteobacteria</taxon>
        <taxon>Rhodobacterales</taxon>
        <taxon>Paracoccaceae</taxon>
        <taxon>Paroceanicella</taxon>
    </lineage>
</organism>
<dbReference type="GO" id="GO:0055085">
    <property type="term" value="P:transmembrane transport"/>
    <property type="evidence" value="ECO:0007669"/>
    <property type="project" value="InterPro"/>
</dbReference>
<dbReference type="OrthoDB" id="6139617at2"/>
<proteinExistence type="inferred from homology"/>
<accession>A0A5B8FJR8</accession>
<keyword evidence="5" id="KW-0574">Periplasm</keyword>
<keyword evidence="8" id="KW-0614">Plasmid</keyword>
<gene>
    <name evidence="7" type="ORF">FDP22_21915</name>
    <name evidence="8" type="ORF">FDP22_22695</name>
</gene>
<dbReference type="EMBL" id="CP040821">
    <property type="protein sequence ID" value="QDL94678.1"/>
    <property type="molecule type" value="Genomic_DNA"/>
</dbReference>
<evidence type="ECO:0000256" key="1">
    <source>
        <dbReference type="ARBA" id="ARBA00004418"/>
    </source>
</evidence>
<comment type="similarity">
    <text evidence="2">Belongs to the bacterial solute-binding protein 7 family.</text>
</comment>
<dbReference type="GO" id="GO:0042597">
    <property type="term" value="C:periplasmic space"/>
    <property type="evidence" value="ECO:0007669"/>
    <property type="project" value="UniProtKB-SubCell"/>
</dbReference>
<dbReference type="AlphaFoldDB" id="A0A5B8FJR8"/>
<name>A0A5B8FJR8_9RHOB</name>
<evidence type="ECO:0000256" key="2">
    <source>
        <dbReference type="ARBA" id="ARBA00009023"/>
    </source>
</evidence>
<dbReference type="InterPro" id="IPR018389">
    <property type="entry name" value="DctP_fam"/>
</dbReference>
<feature type="chain" id="PRO_5036366807" evidence="6">
    <location>
        <begin position="25"/>
        <end position="321"/>
    </location>
</feature>
<dbReference type="EMBL" id="CP040821">
    <property type="protein sequence ID" value="QDL94538.1"/>
    <property type="molecule type" value="Genomic_DNA"/>
</dbReference>
<evidence type="ECO:0000256" key="5">
    <source>
        <dbReference type="ARBA" id="ARBA00022764"/>
    </source>
</evidence>
<dbReference type="KEGG" id="ppru:FDP22_21915"/>
<keyword evidence="9" id="KW-1185">Reference proteome</keyword>
<reference evidence="8 9" key="1">
    <citation type="submission" date="2019-06" db="EMBL/GenBank/DDBJ databases">
        <title>Genome sequence of Rhodobacteraceae bacterium D4M1.</title>
        <authorList>
            <person name="Cao J."/>
        </authorList>
    </citation>
    <scope>NUCLEOTIDE SEQUENCE [LARGE SCALE GENOMIC DNA]</scope>
    <source>
        <strain evidence="8 9">D4M1</strain>
        <plasmid evidence="8">pD4M1C</plasmid>
        <plasmid evidence="9">pd4m1c</plasmid>
    </source>
</reference>
<evidence type="ECO:0000256" key="6">
    <source>
        <dbReference type="SAM" id="SignalP"/>
    </source>
</evidence>
<evidence type="ECO:0000313" key="8">
    <source>
        <dbReference type="EMBL" id="QDL94678.1"/>
    </source>
</evidence>
<dbReference type="PANTHER" id="PTHR33376">
    <property type="match status" value="1"/>
</dbReference>
<dbReference type="InterPro" id="IPR038404">
    <property type="entry name" value="TRAP_DctP_sf"/>
</dbReference>
<sequence length="321" mass="35084">MTSTASFCAAALAALLSTATLASAEEVTLKAGVFVPLPTTYGEPFKRFVDHVNEVGKGVLQIRVVGGPEAIPPSEQANAVSTGVLDMASIPPAYYKGQMIEGDAQLLTDMTLAEQRASGAYAYLDELAGERFGATYLTTYGVNVPFHIYTTKEITGPEDLKGMRIRAQPNYGALFRALGIESMTIAPTEVFTALERGVIDGYGWPVWGIQDFGWDKMTRMRVDPGFYSVIVNVLMNKAKYESLTDAQQQVLTESAAWFEKDMESWSKDKTRENLEAQAAAGITSIDFGPEFRQMAADRYWKELSEASPEPIAKLRALLSAD</sequence>
<evidence type="ECO:0000313" key="7">
    <source>
        <dbReference type="EMBL" id="QDL94538.1"/>
    </source>
</evidence>
<dbReference type="KEGG" id="ppru:FDP22_22695"/>
<dbReference type="PANTHER" id="PTHR33376:SF7">
    <property type="entry name" value="C4-DICARBOXYLATE-BINDING PROTEIN DCTB"/>
    <property type="match status" value="1"/>
</dbReference>
<evidence type="ECO:0000313" key="9">
    <source>
        <dbReference type="Proteomes" id="UP000305888"/>
    </source>
</evidence>
<geneLocation type="plasmid" evidence="8">
    <name>pD4M1C</name>
</geneLocation>
<protein>
    <submittedName>
        <fullName evidence="8">ABC transporter substrate-binding protein</fullName>
    </submittedName>
</protein>
<dbReference type="SUPFAM" id="SSF53850">
    <property type="entry name" value="Periplasmic binding protein-like II"/>
    <property type="match status" value="1"/>
</dbReference>
<dbReference type="Pfam" id="PF03480">
    <property type="entry name" value="DctP"/>
    <property type="match status" value="1"/>
</dbReference>
<dbReference type="NCBIfam" id="NF037995">
    <property type="entry name" value="TRAP_S1"/>
    <property type="match status" value="1"/>
</dbReference>
<geneLocation type="plasmid" evidence="9">
    <name>pd4m1c</name>
</geneLocation>
<evidence type="ECO:0000256" key="4">
    <source>
        <dbReference type="ARBA" id="ARBA00022729"/>
    </source>
</evidence>
<dbReference type="Proteomes" id="UP000305888">
    <property type="component" value="Plasmid pD4M1C"/>
</dbReference>